<keyword evidence="6" id="KW-0547">Nucleotide-binding</keyword>
<dbReference type="InterPro" id="IPR005467">
    <property type="entry name" value="His_kinase_dom"/>
</dbReference>
<keyword evidence="10" id="KW-0812">Transmembrane</keyword>
<organism evidence="13 14">
    <name type="scientific">Solemya velesiana gill symbiont</name>
    <dbReference type="NCBI Taxonomy" id="1918948"/>
    <lineage>
        <taxon>Bacteria</taxon>
        <taxon>Pseudomonadati</taxon>
        <taxon>Pseudomonadota</taxon>
        <taxon>Gammaproteobacteria</taxon>
        <taxon>sulfur-oxidizing symbionts</taxon>
    </lineage>
</organism>
<dbReference type="SMART" id="SM00304">
    <property type="entry name" value="HAMP"/>
    <property type="match status" value="1"/>
</dbReference>
<keyword evidence="4" id="KW-0597">Phosphoprotein</keyword>
<evidence type="ECO:0000256" key="1">
    <source>
        <dbReference type="ARBA" id="ARBA00000085"/>
    </source>
</evidence>
<comment type="subcellular location">
    <subcellularLocation>
        <location evidence="2">Membrane</location>
    </subcellularLocation>
</comment>
<dbReference type="InterPro" id="IPR029016">
    <property type="entry name" value="GAF-like_dom_sf"/>
</dbReference>
<evidence type="ECO:0000256" key="5">
    <source>
        <dbReference type="ARBA" id="ARBA00022679"/>
    </source>
</evidence>
<dbReference type="Pfam" id="PF02518">
    <property type="entry name" value="HATPase_c"/>
    <property type="match status" value="1"/>
</dbReference>
<dbReference type="EMBL" id="MPRJ01000052">
    <property type="protein sequence ID" value="OOZ36157.1"/>
    <property type="molecule type" value="Genomic_DNA"/>
</dbReference>
<dbReference type="Gene3D" id="1.10.287.130">
    <property type="match status" value="1"/>
</dbReference>
<dbReference type="InterPro" id="IPR003661">
    <property type="entry name" value="HisK_dim/P_dom"/>
</dbReference>
<keyword evidence="10" id="KW-0472">Membrane</keyword>
<dbReference type="PROSITE" id="PS51257">
    <property type="entry name" value="PROKAR_LIPOPROTEIN"/>
    <property type="match status" value="1"/>
</dbReference>
<evidence type="ECO:0000259" key="11">
    <source>
        <dbReference type="PROSITE" id="PS50109"/>
    </source>
</evidence>
<dbReference type="SMART" id="SM00388">
    <property type="entry name" value="HisKA"/>
    <property type="match status" value="1"/>
</dbReference>
<evidence type="ECO:0000256" key="7">
    <source>
        <dbReference type="ARBA" id="ARBA00022777"/>
    </source>
</evidence>
<comment type="caution">
    <text evidence="13">The sequence shown here is derived from an EMBL/GenBank/DDBJ whole genome shotgun (WGS) entry which is preliminary data.</text>
</comment>
<dbReference type="Gene3D" id="6.10.340.10">
    <property type="match status" value="1"/>
</dbReference>
<keyword evidence="10" id="KW-1133">Transmembrane helix</keyword>
<dbReference type="SUPFAM" id="SSF55781">
    <property type="entry name" value="GAF domain-like"/>
    <property type="match status" value="1"/>
</dbReference>
<evidence type="ECO:0000313" key="14">
    <source>
        <dbReference type="Proteomes" id="UP000190896"/>
    </source>
</evidence>
<evidence type="ECO:0000259" key="12">
    <source>
        <dbReference type="PROSITE" id="PS50885"/>
    </source>
</evidence>
<dbReference type="Pfam" id="PF00512">
    <property type="entry name" value="HisKA"/>
    <property type="match status" value="1"/>
</dbReference>
<dbReference type="GO" id="GO:0000155">
    <property type="term" value="F:phosphorelay sensor kinase activity"/>
    <property type="evidence" value="ECO:0007669"/>
    <property type="project" value="InterPro"/>
</dbReference>
<evidence type="ECO:0000256" key="2">
    <source>
        <dbReference type="ARBA" id="ARBA00004370"/>
    </source>
</evidence>
<sequence>MNPLKTLKFQIAAALALLIILFSCVFSLSIMSMDEQRRYNILLNLTSRLEHSARNLVSLGVSYAMHAPEDDQAYQRDIKLYYQGIKDQTDLITEITNGFMYEKFSPSLTDMEETFQPDLNLDPAVHLAVRAVEDAWAEFQSQLDEALGKDPTMPRLNKAAMFISSKHQPLTESIDALRAQIQRLGDARLEQINALYWALLITGLIITAGIFSWFFITVLRPLKNAVLGFHKVSRGDFGHQVPVTGNNEISWLTSSFNQLSSRLNTLFRLIEKIQQGSDVEDTLCFVAEQLPDLLPLDWIGALFVSADRSAINFEHSFFDGNHERGHSRHFKLKGTILEHALDSGEPIHIPDMLHTAKQNPRFQFLNHLVKKGLRDAIFLPITEQSLVPGVLAFATRTPDSYTPEHLELLTNIANLVTHSFGKTVKLVEHGRLAAVGEFASGITHEIRNPLSTITMALDYLRNSELHGSAAKRANLAHQEAIRVERLLEEILLYAKPMTLELQPLDLRGLLSEFLELDTEPAALGQQKSMLYADEKTYTIQADADRLKQVILNLARNASDAAPDGSEISWRLSDDPETRTVRLQITNGGEAIPSEQLARLFDPFFTTKPHGTGLGLGIVKKIVEAHGGEIKIESDSTTGTTVTLQIPMA</sequence>
<dbReference type="InterPro" id="IPR003018">
    <property type="entry name" value="GAF"/>
</dbReference>
<evidence type="ECO:0000313" key="13">
    <source>
        <dbReference type="EMBL" id="OOZ36157.1"/>
    </source>
</evidence>
<dbReference type="PRINTS" id="PR00344">
    <property type="entry name" value="BCTRLSENSOR"/>
</dbReference>
<dbReference type="Gene3D" id="3.30.450.40">
    <property type="match status" value="1"/>
</dbReference>
<accession>A0A1T2KTH4</accession>
<dbReference type="PROSITE" id="PS50885">
    <property type="entry name" value="HAMP"/>
    <property type="match status" value="1"/>
</dbReference>
<dbReference type="CDD" id="cd00075">
    <property type="entry name" value="HATPase"/>
    <property type="match status" value="1"/>
</dbReference>
<feature type="transmembrane region" description="Helical" evidence="10">
    <location>
        <begin position="194"/>
        <end position="216"/>
    </location>
</feature>
<dbReference type="SMART" id="SM00387">
    <property type="entry name" value="HATPase_c"/>
    <property type="match status" value="1"/>
</dbReference>
<dbReference type="RefSeq" id="WP_078487592.1">
    <property type="nucleotide sequence ID" value="NZ_MPRJ01000052.1"/>
</dbReference>
<evidence type="ECO:0000256" key="6">
    <source>
        <dbReference type="ARBA" id="ARBA00022741"/>
    </source>
</evidence>
<evidence type="ECO:0000256" key="8">
    <source>
        <dbReference type="ARBA" id="ARBA00022840"/>
    </source>
</evidence>
<keyword evidence="8" id="KW-0067">ATP-binding</keyword>
<name>A0A1T2KTH4_9GAMM</name>
<proteinExistence type="predicted"/>
<evidence type="ECO:0000256" key="10">
    <source>
        <dbReference type="SAM" id="Phobius"/>
    </source>
</evidence>
<evidence type="ECO:0000256" key="9">
    <source>
        <dbReference type="ARBA" id="ARBA00023012"/>
    </source>
</evidence>
<dbReference type="Pfam" id="PF00672">
    <property type="entry name" value="HAMP"/>
    <property type="match status" value="1"/>
</dbReference>
<dbReference type="Proteomes" id="UP000190896">
    <property type="component" value="Unassembled WGS sequence"/>
</dbReference>
<keyword evidence="7" id="KW-0418">Kinase</keyword>
<dbReference type="OrthoDB" id="9815750at2"/>
<keyword evidence="9" id="KW-0902">Two-component regulatory system</keyword>
<dbReference type="PANTHER" id="PTHR43065:SF10">
    <property type="entry name" value="PEROXIDE STRESS-ACTIVATED HISTIDINE KINASE MAK3"/>
    <property type="match status" value="1"/>
</dbReference>
<dbReference type="InterPro" id="IPR003594">
    <property type="entry name" value="HATPase_dom"/>
</dbReference>
<dbReference type="SUPFAM" id="SSF47384">
    <property type="entry name" value="Homodimeric domain of signal transducing histidine kinase"/>
    <property type="match status" value="1"/>
</dbReference>
<dbReference type="GO" id="GO:0016020">
    <property type="term" value="C:membrane"/>
    <property type="evidence" value="ECO:0007669"/>
    <property type="project" value="UniProtKB-SubCell"/>
</dbReference>
<dbReference type="CDD" id="cd00082">
    <property type="entry name" value="HisKA"/>
    <property type="match status" value="1"/>
</dbReference>
<keyword evidence="14" id="KW-1185">Reference proteome</keyword>
<dbReference type="InterPro" id="IPR036890">
    <property type="entry name" value="HATPase_C_sf"/>
</dbReference>
<dbReference type="InterPro" id="IPR004358">
    <property type="entry name" value="Sig_transdc_His_kin-like_C"/>
</dbReference>
<dbReference type="PROSITE" id="PS50109">
    <property type="entry name" value="HIS_KIN"/>
    <property type="match status" value="1"/>
</dbReference>
<comment type="catalytic activity">
    <reaction evidence="1">
        <text>ATP + protein L-histidine = ADP + protein N-phospho-L-histidine.</text>
        <dbReference type="EC" id="2.7.13.3"/>
    </reaction>
</comment>
<feature type="domain" description="HAMP" evidence="12">
    <location>
        <begin position="216"/>
        <end position="268"/>
    </location>
</feature>
<dbReference type="SUPFAM" id="SSF158472">
    <property type="entry name" value="HAMP domain-like"/>
    <property type="match status" value="1"/>
</dbReference>
<keyword evidence="5" id="KW-0808">Transferase</keyword>
<dbReference type="Gene3D" id="3.30.565.10">
    <property type="entry name" value="Histidine kinase-like ATPase, C-terminal domain"/>
    <property type="match status" value="1"/>
</dbReference>
<reference evidence="13 14" key="1">
    <citation type="submission" date="2016-11" db="EMBL/GenBank/DDBJ databases">
        <title>Mixed transmission modes and dynamic genome evolution in an obligate animal-bacterial symbiosis.</title>
        <authorList>
            <person name="Russell S.L."/>
            <person name="Corbett-Detig R.B."/>
            <person name="Cavanaugh C.M."/>
        </authorList>
    </citation>
    <scope>NUCLEOTIDE SEQUENCE [LARGE SCALE GENOMIC DNA]</scope>
    <source>
        <strain evidence="13">Se-Cadez</strain>
    </source>
</reference>
<evidence type="ECO:0000256" key="3">
    <source>
        <dbReference type="ARBA" id="ARBA00012438"/>
    </source>
</evidence>
<dbReference type="InterPro" id="IPR036097">
    <property type="entry name" value="HisK_dim/P_sf"/>
</dbReference>
<feature type="domain" description="Histidine kinase" evidence="11">
    <location>
        <begin position="441"/>
        <end position="648"/>
    </location>
</feature>
<protein>
    <recommendedName>
        <fullName evidence="3">histidine kinase</fullName>
        <ecNumber evidence="3">2.7.13.3</ecNumber>
    </recommendedName>
</protein>
<gene>
    <name evidence="13" type="ORF">BOW51_08500</name>
</gene>
<dbReference type="InterPro" id="IPR003660">
    <property type="entry name" value="HAMP_dom"/>
</dbReference>
<dbReference type="CDD" id="cd06225">
    <property type="entry name" value="HAMP"/>
    <property type="match status" value="1"/>
</dbReference>
<dbReference type="Pfam" id="PF13185">
    <property type="entry name" value="GAF_2"/>
    <property type="match status" value="1"/>
</dbReference>
<dbReference type="SUPFAM" id="SSF55874">
    <property type="entry name" value="ATPase domain of HSP90 chaperone/DNA topoisomerase II/histidine kinase"/>
    <property type="match status" value="1"/>
</dbReference>
<dbReference type="PANTHER" id="PTHR43065">
    <property type="entry name" value="SENSOR HISTIDINE KINASE"/>
    <property type="match status" value="1"/>
</dbReference>
<evidence type="ECO:0000256" key="4">
    <source>
        <dbReference type="ARBA" id="ARBA00022553"/>
    </source>
</evidence>
<dbReference type="GO" id="GO:0005524">
    <property type="term" value="F:ATP binding"/>
    <property type="evidence" value="ECO:0007669"/>
    <property type="project" value="UniProtKB-KW"/>
</dbReference>
<dbReference type="AlphaFoldDB" id="A0A1T2KTH4"/>
<dbReference type="EC" id="2.7.13.3" evidence="3"/>